<dbReference type="PANTHER" id="PTHR24559">
    <property type="entry name" value="TRANSPOSON TY3-I GAG-POL POLYPROTEIN"/>
    <property type="match status" value="1"/>
</dbReference>
<dbReference type="InterPro" id="IPR043128">
    <property type="entry name" value="Rev_trsase/Diguanyl_cyclase"/>
</dbReference>
<dbReference type="AlphaFoldDB" id="A0AAQ3WHP6"/>
<dbReference type="CDD" id="cd01647">
    <property type="entry name" value="RT_LTR"/>
    <property type="match status" value="1"/>
</dbReference>
<evidence type="ECO:0000313" key="3">
    <source>
        <dbReference type="EMBL" id="WVZ62316.1"/>
    </source>
</evidence>
<sequence length="307" mass="33971">MSMANGDQVPYHGRADHVAMTVVSELFIVCGYAIPLGGFNVILSVAFLGTLGPIMWTSSSSPPAWACDHRIHLRPGTPPVAVRPYRYAQLQKDKLERQEASMVATGVICPSTSVFSVPVLLVKKQDASWSFCMDYRALNDHKVNDKFSIPVVDELLDELYGACFFTKMDLCSGYDQSLMSDVMCPFLLRYVLVFFDDLLIYINSWSAHLQHIKVILDTLHDNSLFVKRSKCSFGTPSMAYLGHVISATGIAMVDMDKVEAVLPHGHIGAPPMASAILGLAGYYRKFIRDFSLIAAPLTALLRKDAFH</sequence>
<dbReference type="Gene3D" id="3.10.10.10">
    <property type="entry name" value="HIV Type 1 Reverse Transcriptase, subunit A, domain 1"/>
    <property type="match status" value="1"/>
</dbReference>
<evidence type="ECO:0000259" key="2">
    <source>
        <dbReference type="Pfam" id="PF00078"/>
    </source>
</evidence>
<dbReference type="InterPro" id="IPR053134">
    <property type="entry name" value="RNA-dir_DNA_polymerase"/>
</dbReference>
<dbReference type="Gene3D" id="3.30.70.270">
    <property type="match status" value="3"/>
</dbReference>
<name>A0AAQ3WHP6_PASNO</name>
<keyword evidence="1" id="KW-0472">Membrane</keyword>
<keyword evidence="1" id="KW-1133">Transmembrane helix</keyword>
<dbReference type="Pfam" id="PF00078">
    <property type="entry name" value="RVT_1"/>
    <property type="match status" value="1"/>
</dbReference>
<dbReference type="InterPro" id="IPR043502">
    <property type="entry name" value="DNA/RNA_pol_sf"/>
</dbReference>
<dbReference type="Proteomes" id="UP001341281">
    <property type="component" value="Chromosome 03"/>
</dbReference>
<dbReference type="InterPro" id="IPR000477">
    <property type="entry name" value="RT_dom"/>
</dbReference>
<gene>
    <name evidence="3" type="ORF">U9M48_012078</name>
</gene>
<organism evidence="3 4">
    <name type="scientific">Paspalum notatum var. saurae</name>
    <dbReference type="NCBI Taxonomy" id="547442"/>
    <lineage>
        <taxon>Eukaryota</taxon>
        <taxon>Viridiplantae</taxon>
        <taxon>Streptophyta</taxon>
        <taxon>Embryophyta</taxon>
        <taxon>Tracheophyta</taxon>
        <taxon>Spermatophyta</taxon>
        <taxon>Magnoliopsida</taxon>
        <taxon>Liliopsida</taxon>
        <taxon>Poales</taxon>
        <taxon>Poaceae</taxon>
        <taxon>PACMAD clade</taxon>
        <taxon>Panicoideae</taxon>
        <taxon>Andropogonodae</taxon>
        <taxon>Paspaleae</taxon>
        <taxon>Paspalinae</taxon>
        <taxon>Paspalum</taxon>
    </lineage>
</organism>
<proteinExistence type="predicted"/>
<keyword evidence="4" id="KW-1185">Reference proteome</keyword>
<feature type="domain" description="Reverse transcriptase" evidence="2">
    <location>
        <begin position="177"/>
        <end position="245"/>
    </location>
</feature>
<dbReference type="FunFam" id="3.30.70.270:FF:000003">
    <property type="entry name" value="Transposon Ty3-G Gag-Pol polyprotein"/>
    <property type="match status" value="1"/>
</dbReference>
<keyword evidence="1" id="KW-0812">Transmembrane</keyword>
<accession>A0AAQ3WHP6</accession>
<evidence type="ECO:0000256" key="1">
    <source>
        <dbReference type="SAM" id="Phobius"/>
    </source>
</evidence>
<feature type="transmembrane region" description="Helical" evidence="1">
    <location>
        <begin position="26"/>
        <end position="51"/>
    </location>
</feature>
<dbReference type="SUPFAM" id="SSF56672">
    <property type="entry name" value="DNA/RNA polymerases"/>
    <property type="match status" value="1"/>
</dbReference>
<dbReference type="PANTHER" id="PTHR24559:SF452">
    <property type="entry name" value="INTEGRASE CATALYTIC DOMAIN-CONTAINING PROTEIN"/>
    <property type="match status" value="1"/>
</dbReference>
<reference evidence="3 4" key="1">
    <citation type="submission" date="2024-02" db="EMBL/GenBank/DDBJ databases">
        <title>High-quality chromosome-scale genome assembly of Pensacola bahiagrass (Paspalum notatum Flugge var. saurae).</title>
        <authorList>
            <person name="Vega J.M."/>
            <person name="Podio M."/>
            <person name="Orjuela J."/>
            <person name="Siena L.A."/>
            <person name="Pessino S.C."/>
            <person name="Combes M.C."/>
            <person name="Mariac C."/>
            <person name="Albertini E."/>
            <person name="Pupilli F."/>
            <person name="Ortiz J.P.A."/>
            <person name="Leblanc O."/>
        </authorList>
    </citation>
    <scope>NUCLEOTIDE SEQUENCE [LARGE SCALE GENOMIC DNA]</scope>
    <source>
        <strain evidence="3">R1</strain>
        <tissue evidence="3">Leaf</tissue>
    </source>
</reference>
<protein>
    <recommendedName>
        <fullName evidence="2">Reverse transcriptase domain-containing protein</fullName>
    </recommendedName>
</protein>
<dbReference type="EMBL" id="CP144747">
    <property type="protein sequence ID" value="WVZ62316.1"/>
    <property type="molecule type" value="Genomic_DNA"/>
</dbReference>
<evidence type="ECO:0000313" key="4">
    <source>
        <dbReference type="Proteomes" id="UP001341281"/>
    </source>
</evidence>